<proteinExistence type="predicted"/>
<dbReference type="Proteomes" id="UP001341840">
    <property type="component" value="Unassembled WGS sequence"/>
</dbReference>
<protein>
    <submittedName>
        <fullName evidence="1">Uncharacterized protein</fullName>
    </submittedName>
</protein>
<name>A0ABU6X2T2_9FABA</name>
<evidence type="ECO:0000313" key="2">
    <source>
        <dbReference type="Proteomes" id="UP001341840"/>
    </source>
</evidence>
<reference evidence="1 2" key="1">
    <citation type="journal article" date="2023" name="Plants (Basel)">
        <title>Bridging the Gap: Combining Genomics and Transcriptomics Approaches to Understand Stylosanthes scabra, an Orphan Legume from the Brazilian Caatinga.</title>
        <authorList>
            <person name="Ferreira-Neto J.R.C."/>
            <person name="da Silva M.D."/>
            <person name="Binneck E."/>
            <person name="de Melo N.F."/>
            <person name="da Silva R.H."/>
            <person name="de Melo A.L.T.M."/>
            <person name="Pandolfi V."/>
            <person name="Bustamante F.O."/>
            <person name="Brasileiro-Vidal A.C."/>
            <person name="Benko-Iseppon A.M."/>
        </authorList>
    </citation>
    <scope>NUCLEOTIDE SEQUENCE [LARGE SCALE GENOMIC DNA]</scope>
    <source>
        <tissue evidence="1">Leaves</tissue>
    </source>
</reference>
<dbReference type="PANTHER" id="PTHR46504:SF1">
    <property type="entry name" value="TRNASE Z TRZ2, CHLOROPLASTIC"/>
    <property type="match status" value="1"/>
</dbReference>
<sequence>DGLRSYIVRRGLYNLKPATVIVPPCIKENVEKLLDIQRILEHDELNVNLVALDVGMFHFVFL</sequence>
<feature type="non-terminal residue" evidence="1">
    <location>
        <position position="1"/>
    </location>
</feature>
<evidence type="ECO:0000313" key="1">
    <source>
        <dbReference type="EMBL" id="MED6191278.1"/>
    </source>
</evidence>
<gene>
    <name evidence="1" type="ORF">PIB30_114640</name>
</gene>
<keyword evidence="2" id="KW-1185">Reference proteome</keyword>
<organism evidence="1 2">
    <name type="scientific">Stylosanthes scabra</name>
    <dbReference type="NCBI Taxonomy" id="79078"/>
    <lineage>
        <taxon>Eukaryota</taxon>
        <taxon>Viridiplantae</taxon>
        <taxon>Streptophyta</taxon>
        <taxon>Embryophyta</taxon>
        <taxon>Tracheophyta</taxon>
        <taxon>Spermatophyta</taxon>
        <taxon>Magnoliopsida</taxon>
        <taxon>eudicotyledons</taxon>
        <taxon>Gunneridae</taxon>
        <taxon>Pentapetalae</taxon>
        <taxon>rosids</taxon>
        <taxon>fabids</taxon>
        <taxon>Fabales</taxon>
        <taxon>Fabaceae</taxon>
        <taxon>Papilionoideae</taxon>
        <taxon>50 kb inversion clade</taxon>
        <taxon>dalbergioids sensu lato</taxon>
        <taxon>Dalbergieae</taxon>
        <taxon>Pterocarpus clade</taxon>
        <taxon>Stylosanthes</taxon>
    </lineage>
</organism>
<dbReference type="PANTHER" id="PTHR46504">
    <property type="entry name" value="TRNASE Z TRZ1"/>
    <property type="match status" value="1"/>
</dbReference>
<accession>A0ABU6X2T2</accession>
<dbReference type="EMBL" id="JASCZI010192000">
    <property type="protein sequence ID" value="MED6191278.1"/>
    <property type="molecule type" value="Genomic_DNA"/>
</dbReference>
<comment type="caution">
    <text evidence="1">The sequence shown here is derived from an EMBL/GenBank/DDBJ whole genome shotgun (WGS) entry which is preliminary data.</text>
</comment>